<evidence type="ECO:0000313" key="2">
    <source>
        <dbReference type="Proteomes" id="UP000273675"/>
    </source>
</evidence>
<dbReference type="Proteomes" id="UP000273675">
    <property type="component" value="Unassembled WGS sequence"/>
</dbReference>
<dbReference type="EMBL" id="RBIM01000006">
    <property type="protein sequence ID" value="RKQ95625.1"/>
    <property type="molecule type" value="Genomic_DNA"/>
</dbReference>
<evidence type="ECO:0000313" key="1">
    <source>
        <dbReference type="EMBL" id="RKQ95625.1"/>
    </source>
</evidence>
<sequence>MYPATDIPFVLTKDEFDTNELSATGLTTDEIRDKERKLRPAKRRYVIDNTAQFKSLCVGDFSDDQVLEFRNCDLFFVTGSFSHLQNAVSPLTTALEKFAVGLSNQLNGAAADFYSGPNTIGRSDVDALHRRYPLSAFKILRLHNTIRAATHFCESAVTDITGDGESTRRGLCENAIVPSVWMVEPRYISEIRRALGDAVSDHTIVSRLRSDYGSNVAENIFSAKLLAGYEEDTGKVNRAYAVTKAFAMALYEILAEFAEATEYTMPPFDLMFPATEYEFGKVEALSKVDGNLITAEIPS</sequence>
<protein>
    <submittedName>
        <fullName evidence="1">Uncharacterized protein</fullName>
    </submittedName>
</protein>
<organism evidence="1 2">
    <name type="scientific">Maricaulis maris</name>
    <dbReference type="NCBI Taxonomy" id="74318"/>
    <lineage>
        <taxon>Bacteria</taxon>
        <taxon>Pseudomonadati</taxon>
        <taxon>Pseudomonadota</taxon>
        <taxon>Alphaproteobacteria</taxon>
        <taxon>Maricaulales</taxon>
        <taxon>Maricaulaceae</taxon>
        <taxon>Maricaulis</taxon>
    </lineage>
</organism>
<proteinExistence type="predicted"/>
<dbReference type="RefSeq" id="WP_233350779.1">
    <property type="nucleotide sequence ID" value="NZ_RBIM01000006.1"/>
</dbReference>
<gene>
    <name evidence="1" type="ORF">C7435_2728</name>
</gene>
<comment type="caution">
    <text evidence="1">The sequence shown here is derived from an EMBL/GenBank/DDBJ whole genome shotgun (WGS) entry which is preliminary data.</text>
</comment>
<accession>A0A495D263</accession>
<name>A0A495D263_9PROT</name>
<dbReference type="AlphaFoldDB" id="A0A495D263"/>
<reference evidence="1 2" key="1">
    <citation type="submission" date="2018-10" db="EMBL/GenBank/DDBJ databases">
        <title>Genomic Encyclopedia of Type Strains, Phase IV (KMG-IV): sequencing the most valuable type-strain genomes for metagenomic binning, comparative biology and taxonomic classification.</title>
        <authorList>
            <person name="Goeker M."/>
        </authorList>
    </citation>
    <scope>NUCLEOTIDE SEQUENCE [LARGE SCALE GENOMIC DNA]</scope>
    <source>
        <strain evidence="1 2">DSM 4734</strain>
    </source>
</reference>